<feature type="region of interest" description="Disordered" evidence="1">
    <location>
        <begin position="1"/>
        <end position="26"/>
    </location>
</feature>
<evidence type="ECO:0000313" key="2">
    <source>
        <dbReference type="EMBL" id="CAB1440442.1"/>
    </source>
</evidence>
<keyword evidence="3" id="KW-1185">Reference proteome</keyword>
<gene>
    <name evidence="2" type="ORF">PLEPLA_LOCUS28208</name>
</gene>
<sequence>MVTLEELQRSQRSCQKPCGRHSKHVEEGALSDETKIELLASMQQRYVWRKPNTAITLSSTSPNKTQDNAVNQSHEGSVVLPCARCRAVRGLLSERMGKTVKIIAVVLIWHT</sequence>
<evidence type="ECO:0000256" key="1">
    <source>
        <dbReference type="SAM" id="MobiDB-lite"/>
    </source>
</evidence>
<dbReference type="EMBL" id="CADEAL010002455">
    <property type="protein sequence ID" value="CAB1440442.1"/>
    <property type="molecule type" value="Genomic_DNA"/>
</dbReference>
<dbReference type="Proteomes" id="UP001153269">
    <property type="component" value="Unassembled WGS sequence"/>
</dbReference>
<proteinExistence type="predicted"/>
<dbReference type="AlphaFoldDB" id="A0A9N7YVZ4"/>
<evidence type="ECO:0000313" key="3">
    <source>
        <dbReference type="Proteomes" id="UP001153269"/>
    </source>
</evidence>
<comment type="caution">
    <text evidence="2">The sequence shown here is derived from an EMBL/GenBank/DDBJ whole genome shotgun (WGS) entry which is preliminary data.</text>
</comment>
<protein>
    <submittedName>
        <fullName evidence="2">Uncharacterized protein</fullName>
    </submittedName>
</protein>
<name>A0A9N7YVZ4_PLEPL</name>
<organism evidence="2 3">
    <name type="scientific">Pleuronectes platessa</name>
    <name type="common">European plaice</name>
    <dbReference type="NCBI Taxonomy" id="8262"/>
    <lineage>
        <taxon>Eukaryota</taxon>
        <taxon>Metazoa</taxon>
        <taxon>Chordata</taxon>
        <taxon>Craniata</taxon>
        <taxon>Vertebrata</taxon>
        <taxon>Euteleostomi</taxon>
        <taxon>Actinopterygii</taxon>
        <taxon>Neopterygii</taxon>
        <taxon>Teleostei</taxon>
        <taxon>Neoteleostei</taxon>
        <taxon>Acanthomorphata</taxon>
        <taxon>Carangaria</taxon>
        <taxon>Pleuronectiformes</taxon>
        <taxon>Pleuronectoidei</taxon>
        <taxon>Pleuronectidae</taxon>
        <taxon>Pleuronectes</taxon>
    </lineage>
</organism>
<accession>A0A9N7YVZ4</accession>
<reference evidence="2" key="1">
    <citation type="submission" date="2020-03" db="EMBL/GenBank/DDBJ databases">
        <authorList>
            <person name="Weist P."/>
        </authorList>
    </citation>
    <scope>NUCLEOTIDE SEQUENCE</scope>
</reference>